<proteinExistence type="predicted"/>
<sequence>MFLQKLTDWQKNLNGVPLLMEESIVKEYLIGAGYDKKAVRKYKTLRAWEHKKGIHSVKIHLHPEYKKFWALRGNCNPSFSIDREESKLMYLVLQRSRSKPVFTYCTCTVGLISDYSHIGALPFMLCEVVAEEKQQPPPDLTCTDLPCSWSDPKDWQKNLNGVPLLMEESIVKEYLIGAGYDKKAVRKYKTLRAWEHKKGIHSVKIHLLPEYKKFWALRGNCNPSFSIDREESKLIYLVLQRSKSKPVFTYCTCTVGLISDYSHIGALPFMLCEVVAEEKQQPPPDLTCTDLPCSWSDPKEKYFAIDDLEKEKMEEHKNNLKRNIHDANQCSPLPPIFHIFSSKENYILSETVVHDLPDVMTADDINLVFCHEIQVDFEENERTKQENIRSPIKDHPASLSDILRKAETIIEKINVDDDRISEIAYQPDMQILCCFASET</sequence>
<evidence type="ECO:0000313" key="1">
    <source>
        <dbReference type="EMBL" id="PFX19718.1"/>
    </source>
</evidence>
<organism evidence="1 2">
    <name type="scientific">Stylophora pistillata</name>
    <name type="common">Smooth cauliflower coral</name>
    <dbReference type="NCBI Taxonomy" id="50429"/>
    <lineage>
        <taxon>Eukaryota</taxon>
        <taxon>Metazoa</taxon>
        <taxon>Cnidaria</taxon>
        <taxon>Anthozoa</taxon>
        <taxon>Hexacorallia</taxon>
        <taxon>Scleractinia</taxon>
        <taxon>Astrocoeniina</taxon>
        <taxon>Pocilloporidae</taxon>
        <taxon>Stylophora</taxon>
    </lineage>
</organism>
<dbReference type="AlphaFoldDB" id="A0A2B4RTS5"/>
<evidence type="ECO:0000313" key="2">
    <source>
        <dbReference type="Proteomes" id="UP000225706"/>
    </source>
</evidence>
<dbReference type="EMBL" id="LSMT01000347">
    <property type="protein sequence ID" value="PFX19718.1"/>
    <property type="molecule type" value="Genomic_DNA"/>
</dbReference>
<comment type="caution">
    <text evidence="1">The sequence shown here is derived from an EMBL/GenBank/DDBJ whole genome shotgun (WGS) entry which is preliminary data.</text>
</comment>
<accession>A0A2B4RTS5</accession>
<dbReference type="PANTHER" id="PTHR47526:SF3">
    <property type="entry name" value="PHD-TYPE DOMAIN-CONTAINING PROTEIN"/>
    <property type="match status" value="1"/>
</dbReference>
<dbReference type="Proteomes" id="UP000225706">
    <property type="component" value="Unassembled WGS sequence"/>
</dbReference>
<reference evidence="2" key="1">
    <citation type="journal article" date="2017" name="bioRxiv">
        <title>Comparative analysis of the genomes of Stylophora pistillata and Acropora digitifera provides evidence for extensive differences between species of corals.</title>
        <authorList>
            <person name="Voolstra C.R."/>
            <person name="Li Y."/>
            <person name="Liew Y.J."/>
            <person name="Baumgarten S."/>
            <person name="Zoccola D."/>
            <person name="Flot J.-F."/>
            <person name="Tambutte S."/>
            <person name="Allemand D."/>
            <person name="Aranda M."/>
        </authorList>
    </citation>
    <scope>NUCLEOTIDE SEQUENCE [LARGE SCALE GENOMIC DNA]</scope>
</reference>
<dbReference type="OrthoDB" id="5986914at2759"/>
<dbReference type="PANTHER" id="PTHR47526">
    <property type="entry name" value="ATP-DEPENDENT DNA HELICASE"/>
    <property type="match status" value="1"/>
</dbReference>
<protein>
    <submittedName>
        <fullName evidence="1">Uncharacterized protein</fullName>
    </submittedName>
</protein>
<keyword evidence="2" id="KW-1185">Reference proteome</keyword>
<gene>
    <name evidence="1" type="ORF">AWC38_SpisGene15849</name>
</gene>
<name>A0A2B4RTS5_STYPI</name>